<evidence type="ECO:0000313" key="9">
    <source>
        <dbReference type="EMBL" id="OFE13059.1"/>
    </source>
</evidence>
<dbReference type="GO" id="GO:0009103">
    <property type="term" value="P:lipopolysaccharide biosynthetic process"/>
    <property type="evidence" value="ECO:0007669"/>
    <property type="project" value="UniProtKB-ARBA"/>
</dbReference>
<organism evidence="9 10">
    <name type="scientific">Pseudohongiella acticola</name>
    <dbReference type="NCBI Taxonomy" id="1524254"/>
    <lineage>
        <taxon>Bacteria</taxon>
        <taxon>Pseudomonadati</taxon>
        <taxon>Pseudomonadota</taxon>
        <taxon>Gammaproteobacteria</taxon>
        <taxon>Pseudomonadales</taxon>
        <taxon>Pseudohongiellaceae</taxon>
        <taxon>Pseudohongiella</taxon>
    </lineage>
</organism>
<dbReference type="GO" id="GO:0005886">
    <property type="term" value="C:plasma membrane"/>
    <property type="evidence" value="ECO:0007669"/>
    <property type="project" value="UniProtKB-SubCell"/>
</dbReference>
<evidence type="ECO:0000256" key="6">
    <source>
        <dbReference type="ARBA" id="ARBA00022989"/>
    </source>
</evidence>
<feature type="transmembrane region" description="Helical" evidence="8">
    <location>
        <begin position="166"/>
        <end position="187"/>
    </location>
</feature>
<evidence type="ECO:0000256" key="5">
    <source>
        <dbReference type="ARBA" id="ARBA00022692"/>
    </source>
</evidence>
<dbReference type="Proteomes" id="UP000175669">
    <property type="component" value="Unassembled WGS sequence"/>
</dbReference>
<keyword evidence="7 8" id="KW-0472">Membrane</keyword>
<feature type="transmembrane region" description="Helical" evidence="8">
    <location>
        <begin position="85"/>
        <end position="107"/>
    </location>
</feature>
<dbReference type="EMBL" id="MASR01000001">
    <property type="protein sequence ID" value="OFE13059.1"/>
    <property type="molecule type" value="Genomic_DNA"/>
</dbReference>
<feature type="transmembrane region" description="Helical" evidence="8">
    <location>
        <begin position="384"/>
        <end position="403"/>
    </location>
</feature>
<keyword evidence="4" id="KW-0808">Transferase</keyword>
<evidence type="ECO:0000256" key="7">
    <source>
        <dbReference type="ARBA" id="ARBA00023136"/>
    </source>
</evidence>
<comment type="caution">
    <text evidence="9">The sequence shown here is derived from an EMBL/GenBank/DDBJ whole genome shotgun (WGS) entry which is preliminary data.</text>
</comment>
<evidence type="ECO:0000256" key="2">
    <source>
        <dbReference type="ARBA" id="ARBA00022475"/>
    </source>
</evidence>
<feature type="transmembrane region" description="Helical" evidence="8">
    <location>
        <begin position="207"/>
        <end position="229"/>
    </location>
</feature>
<reference evidence="10" key="1">
    <citation type="submission" date="2016-07" db="EMBL/GenBank/DDBJ databases">
        <authorList>
            <person name="Florea S."/>
            <person name="Webb J.S."/>
            <person name="Jaromczyk J."/>
            <person name="Schardl C.L."/>
        </authorList>
    </citation>
    <scope>NUCLEOTIDE SEQUENCE [LARGE SCALE GENOMIC DNA]</scope>
    <source>
        <strain evidence="10">KCTC 42131</strain>
    </source>
</reference>
<comment type="subcellular location">
    <subcellularLocation>
        <location evidence="1">Cell membrane</location>
        <topology evidence="1">Multi-pass membrane protein</topology>
    </subcellularLocation>
</comment>
<proteinExistence type="predicted"/>
<evidence type="ECO:0000256" key="3">
    <source>
        <dbReference type="ARBA" id="ARBA00022676"/>
    </source>
</evidence>
<keyword evidence="10" id="KW-1185">Reference proteome</keyword>
<accession>A0A1E8CKU8</accession>
<keyword evidence="6 8" id="KW-1133">Transmembrane helix</keyword>
<protein>
    <recommendedName>
        <fullName evidence="11">Glycosyltransferase RgtA/B/C/D-like domain-containing protein</fullName>
    </recommendedName>
</protein>
<sequence length="507" mass="56378">MHQDAMPTISGIGRIRWITVIISLLLSWLALTLNDQPNHDAYQYVRAAEMALQSGISDAYAHYQWAHYSLLLAGTHVLTGLDMFAAAHLLNALLFALLSVSFVNLVAAATPSRRVVWLSALIILIYPALNEIRPLIVRDTGFLAFSLLAMLQLLRYWQTFRLRHGIFFTLACLMAAMFRPEAIAFWFVAPLALLANQSQSPAARWQALGLITGISVLIAVSVTAIVAALGQIDLTQLLRSFAGIYQPFANNIAQLLGDNTYELSRAVFGDYAAQFVDHNTHFFLLFGLLGLLLVFIMNSLGLAATPLLIYGVVKKLHRLPTGAATVFLGWSLTALVILVGFILLTRFTTGRYTLMFCLTLLLWLPFVVDRAWNLAAANNRRNTFLRIVIFLALFSAIDAHVSFGSSKAHLDTATIWLQQNTRAEAPLVTNEIRVAYNSQRVAEYDTVEREIDTSQITEAQPGSIIAVSLRRSFSALVEEQLESGELRLLQQFPTERGGDFLIMEKDF</sequence>
<dbReference type="AlphaFoldDB" id="A0A1E8CKU8"/>
<evidence type="ECO:0000256" key="8">
    <source>
        <dbReference type="SAM" id="Phobius"/>
    </source>
</evidence>
<dbReference type="PANTHER" id="PTHR33908:SF11">
    <property type="entry name" value="MEMBRANE PROTEIN"/>
    <property type="match status" value="1"/>
</dbReference>
<feature type="transmembrane region" description="Helical" evidence="8">
    <location>
        <begin position="322"/>
        <end position="345"/>
    </location>
</feature>
<feature type="transmembrane region" description="Helical" evidence="8">
    <location>
        <begin position="114"/>
        <end position="129"/>
    </location>
</feature>
<feature type="transmembrane region" description="Helical" evidence="8">
    <location>
        <begin position="135"/>
        <end position="154"/>
    </location>
</feature>
<name>A0A1E8CKU8_9GAMM</name>
<gene>
    <name evidence="9" type="ORF">PHACT_07840</name>
</gene>
<dbReference type="InterPro" id="IPR050297">
    <property type="entry name" value="LipidA_mod_glycosyltrf_83"/>
</dbReference>
<feature type="transmembrane region" description="Helical" evidence="8">
    <location>
        <begin position="352"/>
        <end position="372"/>
    </location>
</feature>
<evidence type="ECO:0008006" key="11">
    <source>
        <dbReference type="Google" id="ProtNLM"/>
    </source>
</evidence>
<dbReference type="STRING" id="1524254.PHACT_07840"/>
<evidence type="ECO:0000256" key="4">
    <source>
        <dbReference type="ARBA" id="ARBA00022679"/>
    </source>
</evidence>
<keyword evidence="3" id="KW-0328">Glycosyltransferase</keyword>
<dbReference type="PANTHER" id="PTHR33908">
    <property type="entry name" value="MANNOSYLTRANSFERASE YKCB-RELATED"/>
    <property type="match status" value="1"/>
</dbReference>
<evidence type="ECO:0000256" key="1">
    <source>
        <dbReference type="ARBA" id="ARBA00004651"/>
    </source>
</evidence>
<dbReference type="GO" id="GO:0016763">
    <property type="term" value="F:pentosyltransferase activity"/>
    <property type="evidence" value="ECO:0007669"/>
    <property type="project" value="TreeGrafter"/>
</dbReference>
<keyword evidence="5 8" id="KW-0812">Transmembrane</keyword>
<feature type="transmembrane region" description="Helical" evidence="8">
    <location>
        <begin position="12"/>
        <end position="31"/>
    </location>
</feature>
<feature type="transmembrane region" description="Helical" evidence="8">
    <location>
        <begin position="282"/>
        <end position="310"/>
    </location>
</feature>
<keyword evidence="2" id="KW-1003">Cell membrane</keyword>
<evidence type="ECO:0000313" key="10">
    <source>
        <dbReference type="Proteomes" id="UP000175669"/>
    </source>
</evidence>